<proteinExistence type="predicted"/>
<comment type="caution">
    <text evidence="1">The sequence shown here is derived from an EMBL/GenBank/DDBJ whole genome shotgun (WGS) entry which is preliminary data.</text>
</comment>
<dbReference type="EMBL" id="LAZR01037803">
    <property type="protein sequence ID" value="KKL21254.1"/>
    <property type="molecule type" value="Genomic_DNA"/>
</dbReference>
<dbReference type="AlphaFoldDB" id="A0A0F9BHC4"/>
<protein>
    <submittedName>
        <fullName evidence="1">Uncharacterized protein</fullName>
    </submittedName>
</protein>
<evidence type="ECO:0000313" key="1">
    <source>
        <dbReference type="EMBL" id="KKL21254.1"/>
    </source>
</evidence>
<accession>A0A0F9BHC4</accession>
<organism evidence="1">
    <name type="scientific">marine sediment metagenome</name>
    <dbReference type="NCBI Taxonomy" id="412755"/>
    <lineage>
        <taxon>unclassified sequences</taxon>
        <taxon>metagenomes</taxon>
        <taxon>ecological metagenomes</taxon>
    </lineage>
</organism>
<gene>
    <name evidence="1" type="ORF">LCGC14_2447330</name>
</gene>
<name>A0A0F9BHC4_9ZZZZ</name>
<sequence length="59" mass="6967">MMCEKCRKICTEEKIRDLETQVQKDREKLALMVALQKQLGRLGNALGYDEHPEIRYKSQ</sequence>
<reference evidence="1" key="1">
    <citation type="journal article" date="2015" name="Nature">
        <title>Complex archaea that bridge the gap between prokaryotes and eukaryotes.</title>
        <authorList>
            <person name="Spang A."/>
            <person name="Saw J.H."/>
            <person name="Jorgensen S.L."/>
            <person name="Zaremba-Niedzwiedzka K."/>
            <person name="Martijn J."/>
            <person name="Lind A.E."/>
            <person name="van Eijk R."/>
            <person name="Schleper C."/>
            <person name="Guy L."/>
            <person name="Ettema T.J."/>
        </authorList>
    </citation>
    <scope>NUCLEOTIDE SEQUENCE</scope>
</reference>